<sequence>MIKKLCKYEFRSIFRTIIPIYIVVIAVSIITSISIAMNVDYADVKYVDNSVQWAIEMNLPYKLQHIFTFVMSLAYFAVMVALFVLTVVIILQRFYKGLLCDEGYLMFTLPVKPWQLITSKGITAFVMTILSGIVSCISIFIMMLGSLPYPLKFLAELFSLQNWVRIFGQLNETVPMWGVYVLEFIILVIISSLASLYQIYASMAIGHLAKKNRILMSVVAYVAISMILSFVGGIFGVFSALTIQSSQNYLSINAGEAFLHALLIFSVITSIIEFVVFFVITERILSKKLNLE</sequence>
<reference evidence="2" key="1">
    <citation type="journal article" date="2021" name="PeerJ">
        <title>Extensive microbial diversity within the chicken gut microbiome revealed by metagenomics and culture.</title>
        <authorList>
            <person name="Gilroy R."/>
            <person name="Ravi A."/>
            <person name="Getino M."/>
            <person name="Pursley I."/>
            <person name="Horton D.L."/>
            <person name="Alikhan N.F."/>
            <person name="Baker D."/>
            <person name="Gharbi K."/>
            <person name="Hall N."/>
            <person name="Watson M."/>
            <person name="Adriaenssens E.M."/>
            <person name="Foster-Nyarko E."/>
            <person name="Jarju S."/>
            <person name="Secka A."/>
            <person name="Antonio M."/>
            <person name="Oren A."/>
            <person name="Chaudhuri R.R."/>
            <person name="La Ragione R."/>
            <person name="Hildebrand F."/>
            <person name="Pallen M.J."/>
        </authorList>
    </citation>
    <scope>NUCLEOTIDE SEQUENCE</scope>
    <source>
        <strain evidence="2">CHK193-4272</strain>
    </source>
</reference>
<name>A0A9D1PH47_9FIRM</name>
<keyword evidence="1" id="KW-1133">Transmembrane helix</keyword>
<dbReference type="AlphaFoldDB" id="A0A9D1PH47"/>
<feature type="transmembrane region" description="Helical" evidence="1">
    <location>
        <begin position="122"/>
        <end position="144"/>
    </location>
</feature>
<dbReference type="Proteomes" id="UP000886808">
    <property type="component" value="Unassembled WGS sequence"/>
</dbReference>
<reference evidence="2" key="2">
    <citation type="submission" date="2021-04" db="EMBL/GenBank/DDBJ databases">
        <authorList>
            <person name="Gilroy R."/>
        </authorList>
    </citation>
    <scope>NUCLEOTIDE SEQUENCE</scope>
    <source>
        <strain evidence="2">CHK193-4272</strain>
    </source>
</reference>
<evidence type="ECO:0000256" key="1">
    <source>
        <dbReference type="SAM" id="Phobius"/>
    </source>
</evidence>
<dbReference type="EMBL" id="DXIE01000026">
    <property type="protein sequence ID" value="HIV61969.1"/>
    <property type="molecule type" value="Genomic_DNA"/>
</dbReference>
<evidence type="ECO:0000313" key="2">
    <source>
        <dbReference type="EMBL" id="HIV61969.1"/>
    </source>
</evidence>
<accession>A0A9D1PH47</accession>
<feature type="transmembrane region" description="Helical" evidence="1">
    <location>
        <begin position="177"/>
        <end position="197"/>
    </location>
</feature>
<feature type="transmembrane region" description="Helical" evidence="1">
    <location>
        <begin position="218"/>
        <end position="238"/>
    </location>
</feature>
<gene>
    <name evidence="2" type="ORF">H9746_03855</name>
</gene>
<feature type="transmembrane region" description="Helical" evidence="1">
    <location>
        <begin position="258"/>
        <end position="280"/>
    </location>
</feature>
<organism evidence="2 3">
    <name type="scientific">Candidatus Butyricicoccus avistercoris</name>
    <dbReference type="NCBI Taxonomy" id="2838518"/>
    <lineage>
        <taxon>Bacteria</taxon>
        <taxon>Bacillati</taxon>
        <taxon>Bacillota</taxon>
        <taxon>Clostridia</taxon>
        <taxon>Eubacteriales</taxon>
        <taxon>Butyricicoccaceae</taxon>
        <taxon>Butyricicoccus</taxon>
    </lineage>
</organism>
<keyword evidence="1" id="KW-0472">Membrane</keyword>
<feature type="transmembrane region" description="Helical" evidence="1">
    <location>
        <begin position="12"/>
        <end position="37"/>
    </location>
</feature>
<comment type="caution">
    <text evidence="2">The sequence shown here is derived from an EMBL/GenBank/DDBJ whole genome shotgun (WGS) entry which is preliminary data.</text>
</comment>
<protein>
    <submittedName>
        <fullName evidence="2">Uncharacterized protein</fullName>
    </submittedName>
</protein>
<proteinExistence type="predicted"/>
<feature type="transmembrane region" description="Helical" evidence="1">
    <location>
        <begin position="66"/>
        <end position="91"/>
    </location>
</feature>
<keyword evidence="1" id="KW-0812">Transmembrane</keyword>
<evidence type="ECO:0000313" key="3">
    <source>
        <dbReference type="Proteomes" id="UP000886808"/>
    </source>
</evidence>